<keyword evidence="1" id="KW-1133">Transmembrane helix</keyword>
<keyword evidence="1" id="KW-0812">Transmembrane</keyword>
<evidence type="ECO:0000256" key="1">
    <source>
        <dbReference type="SAM" id="Phobius"/>
    </source>
</evidence>
<protein>
    <recommendedName>
        <fullName evidence="3">Ubiquitin 3 binding protein But2 C-terminal domain-containing protein</fullName>
    </recommendedName>
</protein>
<dbReference type="AlphaFoldDB" id="A0A8H7XWM8"/>
<comment type="caution">
    <text evidence="2">The sequence shown here is derived from an EMBL/GenBank/DDBJ whole genome shotgun (WGS) entry which is preliminary data.</text>
</comment>
<feature type="transmembrane region" description="Helical" evidence="1">
    <location>
        <begin position="43"/>
        <end position="63"/>
    </location>
</feature>
<organism evidence="2">
    <name type="scientific">Psilocybe cubensis</name>
    <name type="common">Psychedelic mushroom</name>
    <name type="synonym">Stropharia cubensis</name>
    <dbReference type="NCBI Taxonomy" id="181762"/>
    <lineage>
        <taxon>Eukaryota</taxon>
        <taxon>Fungi</taxon>
        <taxon>Dikarya</taxon>
        <taxon>Basidiomycota</taxon>
        <taxon>Agaricomycotina</taxon>
        <taxon>Agaricomycetes</taxon>
        <taxon>Agaricomycetidae</taxon>
        <taxon>Agaricales</taxon>
        <taxon>Agaricineae</taxon>
        <taxon>Strophariaceae</taxon>
        <taxon>Psilocybe</taxon>
    </lineage>
</organism>
<accession>A0A8H7XWM8</accession>
<sequence>MQLPLDCEKAIIICDLYIDEDGRMVYSDDVGELQQKQSRTTILATWAVSICIICTVVNCLIALQLPELAPSLLEPIFSVTREQYQILHRPVVSSDRGDETAPERVTLSKGVITYPIALIQTDLTTGRYVLNEALVSGGMLRVSQTSSIILQFEAVGPGIHQCELMLRLTPDAIPSRLSTQAYSFYISIHQVEQFPSLDITTLSQAELPARLTNIGYLAAVHGTAINWIQPFDCGLGEVLTFEVSCFKPGDSIEECDLEWWQTTRYEDSYKNILMIQRGYSI</sequence>
<proteinExistence type="predicted"/>
<evidence type="ECO:0000313" key="2">
    <source>
        <dbReference type="EMBL" id="KAG5168203.1"/>
    </source>
</evidence>
<gene>
    <name evidence="2" type="ORF">JR316_006798</name>
</gene>
<evidence type="ECO:0008006" key="3">
    <source>
        <dbReference type="Google" id="ProtNLM"/>
    </source>
</evidence>
<keyword evidence="1" id="KW-0472">Membrane</keyword>
<reference evidence="2" key="1">
    <citation type="submission" date="2021-02" db="EMBL/GenBank/DDBJ databases">
        <title>Psilocybe cubensis genome.</title>
        <authorList>
            <person name="Mckernan K.J."/>
            <person name="Crawford S."/>
            <person name="Trippe A."/>
            <person name="Kane L.T."/>
            <person name="Mclaughlin S."/>
        </authorList>
    </citation>
    <scope>NUCLEOTIDE SEQUENCE [LARGE SCALE GENOMIC DNA]</scope>
    <source>
        <strain evidence="2">MGC-MH-2018</strain>
    </source>
</reference>
<name>A0A8H7XWM8_PSICU</name>
<dbReference type="EMBL" id="JAFIQS010000006">
    <property type="protein sequence ID" value="KAG5168203.1"/>
    <property type="molecule type" value="Genomic_DNA"/>
</dbReference>